<protein>
    <submittedName>
        <fullName evidence="1">SEC-C motif-containing protein</fullName>
    </submittedName>
</protein>
<sequence length="338" mass="39790">MTKLGRNEPCSCGSGKKYKHCCIDAASKNISNLMDEFTAAVESENLMSPEKLQQILREKQIEMNSRPIDVFLGLTPSQMHNWLHSDFDSLQGVTINSPQNINQSPIMRYVDIFIQMAILNDGAIKLTEKGNLPLKIVNACSAIYDELDLKEEYSNIYFSDFKGRKESEFIALEYTHIIVEIAKIFRKQKNQLKISQKNITLYQKHGVSIFFLPLLKSAIFNYNWAYFDRFQFEGELNFLWVFMIWRLSKENDFALMVEQTIKAFPQLLNQIQDFDYEYQSKGQYISMLISIRFVSRFLVFFGFAKTKLPYIYWKDQKMQTNTYLELTPMFHETFNFSW</sequence>
<dbReference type="Proteomes" id="UP000242642">
    <property type="component" value="Unassembled WGS sequence"/>
</dbReference>
<proteinExistence type="predicted"/>
<organism evidence="1 2">
    <name type="scientific">Thorsellia anophelis DSM 18579</name>
    <dbReference type="NCBI Taxonomy" id="1123402"/>
    <lineage>
        <taxon>Bacteria</taxon>
        <taxon>Pseudomonadati</taxon>
        <taxon>Pseudomonadota</taxon>
        <taxon>Gammaproteobacteria</taxon>
        <taxon>Enterobacterales</taxon>
        <taxon>Thorselliaceae</taxon>
        <taxon>Thorsellia</taxon>
    </lineage>
</organism>
<dbReference type="InterPro" id="IPR004027">
    <property type="entry name" value="SEC_C_motif"/>
</dbReference>
<dbReference type="EMBL" id="FOHV01000043">
    <property type="protein sequence ID" value="SET58594.1"/>
    <property type="molecule type" value="Genomic_DNA"/>
</dbReference>
<dbReference type="SUPFAM" id="SSF103642">
    <property type="entry name" value="Sec-C motif"/>
    <property type="match status" value="1"/>
</dbReference>
<name>A0A1I0FM11_9GAMM</name>
<evidence type="ECO:0000313" key="2">
    <source>
        <dbReference type="Proteomes" id="UP000242642"/>
    </source>
</evidence>
<reference evidence="2" key="1">
    <citation type="submission" date="2016-10" db="EMBL/GenBank/DDBJ databases">
        <authorList>
            <person name="Varghese N."/>
            <person name="Submissions S."/>
        </authorList>
    </citation>
    <scope>NUCLEOTIDE SEQUENCE [LARGE SCALE GENOMIC DNA]</scope>
    <source>
        <strain evidence="2">DSM 18579</strain>
    </source>
</reference>
<dbReference type="AlphaFoldDB" id="A0A1I0FM11"/>
<gene>
    <name evidence="1" type="ORF">SAMN02583745_02800</name>
</gene>
<dbReference type="Pfam" id="PF02810">
    <property type="entry name" value="SEC-C"/>
    <property type="match status" value="1"/>
</dbReference>
<evidence type="ECO:0000313" key="1">
    <source>
        <dbReference type="EMBL" id="SET58594.1"/>
    </source>
</evidence>
<dbReference type="RefSeq" id="WP_177168682.1">
    <property type="nucleotide sequence ID" value="NZ_FOHV01000043.1"/>
</dbReference>
<dbReference type="Gene3D" id="3.10.450.50">
    <property type="match status" value="1"/>
</dbReference>
<accession>A0A1I0FM11</accession>
<keyword evidence="2" id="KW-1185">Reference proteome</keyword>
<dbReference type="STRING" id="1123402.SAMN02583745_02800"/>